<name>A0ABW7CXM8_9GAMM</name>
<dbReference type="EMBL" id="JBHGCJ010000007">
    <property type="protein sequence ID" value="MFG6109645.1"/>
    <property type="molecule type" value="Genomic_DNA"/>
</dbReference>
<dbReference type="Pfam" id="PF06742">
    <property type="entry name" value="DUF1214"/>
    <property type="match status" value="1"/>
</dbReference>
<dbReference type="SUPFAM" id="SSF160935">
    <property type="entry name" value="VPA0735-like"/>
    <property type="match status" value="1"/>
</dbReference>
<evidence type="ECO:0000256" key="1">
    <source>
        <dbReference type="SAM" id="MobiDB-lite"/>
    </source>
</evidence>
<feature type="compositionally biased region" description="Basic and acidic residues" evidence="1">
    <location>
        <begin position="8"/>
        <end position="17"/>
    </location>
</feature>
<dbReference type="Proteomes" id="UP001605261">
    <property type="component" value="Unassembled WGS sequence"/>
</dbReference>
<dbReference type="InterPro" id="IPR037049">
    <property type="entry name" value="DUF1214_C_sf"/>
</dbReference>
<gene>
    <name evidence="4" type="ORF">ACEU0G_003661</name>
</gene>
<comment type="caution">
    <text evidence="4">The sequence shown here is derived from an EMBL/GenBank/DDBJ whole genome shotgun (WGS) entry which is preliminary data.</text>
</comment>
<dbReference type="InterPro" id="IPR010621">
    <property type="entry name" value="DUF1214"/>
</dbReference>
<feature type="region of interest" description="Disordered" evidence="1">
    <location>
        <begin position="1"/>
        <end position="32"/>
    </location>
</feature>
<dbReference type="InterPro" id="IPR010679">
    <property type="entry name" value="DUF1254"/>
</dbReference>
<feature type="domain" description="DUF1214" evidence="2">
    <location>
        <begin position="349"/>
        <end position="443"/>
    </location>
</feature>
<dbReference type="PANTHER" id="PTHR36509">
    <property type="entry name" value="BLL3101 PROTEIN"/>
    <property type="match status" value="1"/>
</dbReference>
<evidence type="ECO:0000313" key="5">
    <source>
        <dbReference type="Proteomes" id="UP001605261"/>
    </source>
</evidence>
<dbReference type="PANTHER" id="PTHR36509:SF2">
    <property type="entry name" value="BLL3101 PROTEIN"/>
    <property type="match status" value="1"/>
</dbReference>
<dbReference type="Gene3D" id="2.60.120.600">
    <property type="entry name" value="Domain of unknown function DUF1214, C-terminal domain"/>
    <property type="match status" value="1"/>
</dbReference>
<dbReference type="Pfam" id="PF06863">
    <property type="entry name" value="DUF1254"/>
    <property type="match status" value="1"/>
</dbReference>
<dbReference type="Gene3D" id="2.60.40.1610">
    <property type="entry name" value="Domain of unknown function DUF1254"/>
    <property type="match status" value="1"/>
</dbReference>
<feature type="compositionally biased region" description="Low complexity" evidence="1">
    <location>
        <begin position="22"/>
        <end position="31"/>
    </location>
</feature>
<evidence type="ECO:0000259" key="3">
    <source>
        <dbReference type="Pfam" id="PF06863"/>
    </source>
</evidence>
<feature type="domain" description="DUF1254" evidence="3">
    <location>
        <begin position="77"/>
        <end position="208"/>
    </location>
</feature>
<organism evidence="4 5">
    <name type="scientific">Stenotrophomonas nematodicola</name>
    <dbReference type="NCBI Taxonomy" id="2656746"/>
    <lineage>
        <taxon>Bacteria</taxon>
        <taxon>Pseudomonadati</taxon>
        <taxon>Pseudomonadota</taxon>
        <taxon>Gammaproteobacteria</taxon>
        <taxon>Lysobacterales</taxon>
        <taxon>Lysobacteraceae</taxon>
        <taxon>Stenotrophomonas</taxon>
    </lineage>
</organism>
<evidence type="ECO:0000259" key="2">
    <source>
        <dbReference type="Pfam" id="PF06742"/>
    </source>
</evidence>
<proteinExistence type="predicted"/>
<evidence type="ECO:0000313" key="4">
    <source>
        <dbReference type="EMBL" id="MFG6109645.1"/>
    </source>
</evidence>
<keyword evidence="5" id="KW-1185">Reference proteome</keyword>
<dbReference type="InterPro" id="IPR037050">
    <property type="entry name" value="DUF1254_sf"/>
</dbReference>
<reference evidence="4 5" key="1">
    <citation type="submission" date="2024-09" db="EMBL/GenBank/DDBJ databases">
        <authorList>
            <consortium name="All-Russian atlas of soil microorganisms"/>
            <consortium name="as a basis for the search for new antimicrobial producers and enzymes with unique properties"/>
            <person name="Sokolova E.A."/>
            <person name="Voronina E.N."/>
        </authorList>
    </citation>
    <scope>NUCLEOTIDE SEQUENCE [LARGE SCALE GENOMIC DNA]</scope>
    <source>
        <strain evidence="4 5">AF-22b-331.1</strain>
    </source>
</reference>
<sequence length="464" mass="50936">MLLPACQRQERQPDEAKPAPVPATQPVQATASDREQAEARAIAKEAYIYAFAMLENYNTLYKQVASPTAPEYVGGFGTFRHYSQLYTPDNHDVVTPNNDTPYSWAWLDLRAEPWVVTVPKVPEGRYYVQQWVDLFTYNFAYIGSRATGNDAASYLITGPGWTGAAPKGIKQVFPSETALVMTLTRIALNGPDDIANVRKVQAGMKLQPLSAYLKTQSPPAAPAIRFPPYDADKVHSHDFIGYLNFLLQFTQPPHPSETELMQRFATIGIGPGLPFDARTLPPARLAAIDAGVADAKAEMSEKAKTMLSSNGLFGSRAFLENNYLTRAIAAEKGLYGNSIDEAWYGGYEGDGNKASLIHFSKDALPPARFFWSVTLYTLPDRFLYANELKRYSIGDRTPGLRYDADGGLTLYVGHVSPGKEKESNWLPAPAGPYSAVGRVYGPSPAAIEGKWNLPPLQPADTDTP</sequence>
<dbReference type="RefSeq" id="WP_394163401.1">
    <property type="nucleotide sequence ID" value="NZ_JBHGCJ010000007.1"/>
</dbReference>
<protein>
    <submittedName>
        <fullName evidence="4">DUF1254 domain-containing protein</fullName>
    </submittedName>
</protein>
<accession>A0ABW7CXM8</accession>